<dbReference type="PROSITE" id="PS50109">
    <property type="entry name" value="HIS_KIN"/>
    <property type="match status" value="1"/>
</dbReference>
<evidence type="ECO:0000259" key="6">
    <source>
        <dbReference type="PROSITE" id="PS50109"/>
    </source>
</evidence>
<accession>B9K7G5</accession>
<dbReference type="InterPro" id="IPR036890">
    <property type="entry name" value="HATPase_C_sf"/>
</dbReference>
<dbReference type="STRING" id="309803.CTN_0722"/>
<sequence>MHFLVLRGEGMLRTIADHLMDIAQNSVKAGARNIKITIEETDEWFTFTVEDDGPGIENPEKVFDPFFTTRDPRLRKVGLGLPFLKQAAEQSGGKVSLWTQPGKGTVVKASFNLKSVDCQPIGDLAGTLASLILSDPNVNWYVLRKKDGRGYEIDTSKLKEAGLWDPENPRFASFLFETLENLEEDLKRGEEK</sequence>
<dbReference type="GO" id="GO:0000160">
    <property type="term" value="P:phosphorelay signal transduction system"/>
    <property type="evidence" value="ECO:0007669"/>
    <property type="project" value="UniProtKB-KW"/>
</dbReference>
<evidence type="ECO:0000256" key="2">
    <source>
        <dbReference type="ARBA" id="ARBA00012438"/>
    </source>
</evidence>
<dbReference type="PANTHER" id="PTHR43711">
    <property type="entry name" value="TWO-COMPONENT HISTIDINE KINASE"/>
    <property type="match status" value="1"/>
</dbReference>
<dbReference type="InterPro" id="IPR003594">
    <property type="entry name" value="HATPase_dom"/>
</dbReference>
<name>B9K7G5_THENN</name>
<evidence type="ECO:0000313" key="8">
    <source>
        <dbReference type="Proteomes" id="UP000000445"/>
    </source>
</evidence>
<dbReference type="GO" id="GO:0004673">
    <property type="term" value="F:protein histidine kinase activity"/>
    <property type="evidence" value="ECO:0007669"/>
    <property type="project" value="UniProtKB-EC"/>
</dbReference>
<evidence type="ECO:0000256" key="3">
    <source>
        <dbReference type="ARBA" id="ARBA00022679"/>
    </source>
</evidence>
<dbReference type="SMART" id="SM00387">
    <property type="entry name" value="HATPase_c"/>
    <property type="match status" value="1"/>
</dbReference>
<dbReference type="AlphaFoldDB" id="B9K7G5"/>
<dbReference type="InterPro" id="IPR050736">
    <property type="entry name" value="Sensor_HK_Regulatory"/>
</dbReference>
<dbReference type="EC" id="2.7.13.3" evidence="2"/>
<protein>
    <recommendedName>
        <fullName evidence="2">histidine kinase</fullName>
        <ecNumber evidence="2">2.7.13.3</ecNumber>
    </recommendedName>
</protein>
<keyword evidence="8" id="KW-1185">Reference proteome</keyword>
<gene>
    <name evidence="7" type="ordered locus">CTN_0722</name>
</gene>
<evidence type="ECO:0000256" key="1">
    <source>
        <dbReference type="ARBA" id="ARBA00000085"/>
    </source>
</evidence>
<feature type="domain" description="Histidine kinase" evidence="6">
    <location>
        <begin position="19"/>
        <end position="115"/>
    </location>
</feature>
<dbReference type="InterPro" id="IPR005467">
    <property type="entry name" value="His_kinase_dom"/>
</dbReference>
<organism evidence="7 8">
    <name type="scientific">Thermotoga neapolitana (strain ATCC 49049 / DSM 4359 / NBRC 107923 / NS-E)</name>
    <dbReference type="NCBI Taxonomy" id="309803"/>
    <lineage>
        <taxon>Bacteria</taxon>
        <taxon>Thermotogati</taxon>
        <taxon>Thermotogota</taxon>
        <taxon>Thermotogae</taxon>
        <taxon>Thermotogales</taxon>
        <taxon>Thermotogaceae</taxon>
        <taxon>Thermotoga</taxon>
    </lineage>
</organism>
<evidence type="ECO:0000256" key="4">
    <source>
        <dbReference type="ARBA" id="ARBA00022777"/>
    </source>
</evidence>
<dbReference type="Pfam" id="PF02518">
    <property type="entry name" value="HATPase_c"/>
    <property type="match status" value="1"/>
</dbReference>
<dbReference type="PANTHER" id="PTHR43711:SF1">
    <property type="entry name" value="HISTIDINE KINASE 1"/>
    <property type="match status" value="1"/>
</dbReference>
<dbReference type="PRINTS" id="PR00344">
    <property type="entry name" value="BCTRLSENSOR"/>
</dbReference>
<dbReference type="InterPro" id="IPR004358">
    <property type="entry name" value="Sig_transdc_His_kin-like_C"/>
</dbReference>
<dbReference type="eggNOG" id="COG3290">
    <property type="taxonomic scope" value="Bacteria"/>
</dbReference>
<dbReference type="SUPFAM" id="SSF55874">
    <property type="entry name" value="ATPase domain of HSP90 chaperone/DNA topoisomerase II/histidine kinase"/>
    <property type="match status" value="1"/>
</dbReference>
<dbReference type="Gene3D" id="3.30.565.10">
    <property type="entry name" value="Histidine kinase-like ATPase, C-terminal domain"/>
    <property type="match status" value="1"/>
</dbReference>
<evidence type="ECO:0000313" key="7">
    <source>
        <dbReference type="EMBL" id="ACM22898.1"/>
    </source>
</evidence>
<keyword evidence="4 7" id="KW-0418">Kinase</keyword>
<dbReference type="EMBL" id="CP000916">
    <property type="protein sequence ID" value="ACM22898.1"/>
    <property type="molecule type" value="Genomic_DNA"/>
</dbReference>
<dbReference type="Proteomes" id="UP000000445">
    <property type="component" value="Chromosome"/>
</dbReference>
<evidence type="ECO:0000256" key="5">
    <source>
        <dbReference type="ARBA" id="ARBA00023012"/>
    </source>
</evidence>
<reference evidence="7 8" key="1">
    <citation type="journal article" date="2009" name="Biosci. Biotechnol. Biochem.">
        <title>WeGAS: a web-based microbial genome annotation system.</title>
        <authorList>
            <person name="Lee D."/>
            <person name="Seo H."/>
            <person name="Park C."/>
            <person name="Park K."/>
        </authorList>
    </citation>
    <scope>NUCLEOTIDE SEQUENCE [LARGE SCALE GENOMIC DNA]</scope>
    <source>
        <strain evidence="8">ATCC 49049 / DSM 4359 / NBRC 107923 / NS-E</strain>
    </source>
</reference>
<dbReference type="HOGENOM" id="CLU_125323_0_0_0"/>
<comment type="catalytic activity">
    <reaction evidence="1">
        <text>ATP + protein L-histidine = ADP + protein N-phospho-L-histidine.</text>
        <dbReference type="EC" id="2.7.13.3"/>
    </reaction>
</comment>
<proteinExistence type="predicted"/>
<dbReference type="KEGG" id="tna:CTN_0722"/>
<keyword evidence="3" id="KW-0808">Transferase</keyword>
<keyword evidence="5" id="KW-0902">Two-component regulatory system</keyword>